<evidence type="ECO:0000313" key="3">
    <source>
        <dbReference type="EMBL" id="BCB22818.1"/>
    </source>
</evidence>
<dbReference type="AlphaFoldDB" id="A0A6S6I1C0"/>
<feature type="compositionally biased region" description="Low complexity" evidence="1">
    <location>
        <begin position="66"/>
        <end position="83"/>
    </location>
</feature>
<dbReference type="EMBL" id="LC528616">
    <property type="protein sequence ID" value="BCB22818.1"/>
    <property type="molecule type" value="Genomic_DNA"/>
</dbReference>
<evidence type="ECO:0000259" key="2">
    <source>
        <dbReference type="Pfam" id="PF13518"/>
    </source>
</evidence>
<dbReference type="InterPro" id="IPR055247">
    <property type="entry name" value="InsJ-like_HTH"/>
</dbReference>
<sequence>MSKKIVYPLEVKLEAIKLRKEGYSVKEIQKLLDIKSESQVYTWWYWYRDGEHHRLSQPIGKQYSNGLGPEGSSPEESSPEESLMIQPSIMANA</sequence>
<name>A0A6S6I1C0_9FIRM</name>
<protein>
    <submittedName>
        <fullName evidence="3">Transposase</fullName>
    </submittedName>
</protein>
<feature type="region of interest" description="Disordered" evidence="1">
    <location>
        <begin position="58"/>
        <end position="93"/>
    </location>
</feature>
<feature type="domain" description="Insertion element IS150 protein InsJ-like helix-turn-helix" evidence="2">
    <location>
        <begin position="12"/>
        <end position="50"/>
    </location>
</feature>
<organism evidence="3">
    <name type="scientific">Erysipelothrix tonsillarum</name>
    <dbReference type="NCBI Taxonomy" id="38402"/>
    <lineage>
        <taxon>Bacteria</taxon>
        <taxon>Bacillati</taxon>
        <taxon>Bacillota</taxon>
        <taxon>Erysipelotrichia</taxon>
        <taxon>Erysipelotrichales</taxon>
        <taxon>Erysipelotrichaceae</taxon>
        <taxon>Erysipelothrix</taxon>
    </lineage>
</organism>
<dbReference type="SUPFAM" id="SSF46689">
    <property type="entry name" value="Homeodomain-like"/>
    <property type="match status" value="1"/>
</dbReference>
<proteinExistence type="predicted"/>
<reference evidence="3" key="1">
    <citation type="submission" date="2020-02" db="EMBL/GenBank/DDBJ databases">
        <title>Development of a multiplex PCR-based assay for rapid serotyping of Erysipelothrix species.</title>
        <authorList>
            <person name="Shimoji Y."/>
            <person name="Shiraiwa K."/>
            <person name="Tominaga H."/>
            <person name="Nishikawa S."/>
            <person name="Eguchi M."/>
            <person name="Hikono H."/>
            <person name="Ogawa Y."/>
        </authorList>
    </citation>
    <scope>NUCLEOTIDE SEQUENCE</scope>
    <source>
        <strain evidence="3">CJSF 14-2</strain>
    </source>
</reference>
<evidence type="ECO:0000256" key="1">
    <source>
        <dbReference type="SAM" id="MobiDB-lite"/>
    </source>
</evidence>
<dbReference type="InterPro" id="IPR009057">
    <property type="entry name" value="Homeodomain-like_sf"/>
</dbReference>
<dbReference type="Pfam" id="PF13518">
    <property type="entry name" value="HTH_28"/>
    <property type="match status" value="1"/>
</dbReference>
<accession>A0A6S6I1C0</accession>